<evidence type="ECO:0000256" key="7">
    <source>
        <dbReference type="SAM" id="MobiDB-lite"/>
    </source>
</evidence>
<dbReference type="GO" id="GO:0003713">
    <property type="term" value="F:transcription coactivator activity"/>
    <property type="evidence" value="ECO:0007669"/>
    <property type="project" value="InterPro"/>
</dbReference>
<dbReference type="EMBL" id="JAXIOK010000016">
    <property type="protein sequence ID" value="KAK4752231.1"/>
    <property type="molecule type" value="Genomic_DNA"/>
</dbReference>
<evidence type="ECO:0000256" key="3">
    <source>
        <dbReference type="ARBA" id="ARBA00023015"/>
    </source>
</evidence>
<evidence type="ECO:0000313" key="10">
    <source>
        <dbReference type="Proteomes" id="UP001345219"/>
    </source>
</evidence>
<dbReference type="GO" id="GO:0003677">
    <property type="term" value="F:DNA binding"/>
    <property type="evidence" value="ECO:0007669"/>
    <property type="project" value="UniProtKB-KW"/>
</dbReference>
<dbReference type="InterPro" id="IPR017415">
    <property type="entry name" value="KELP"/>
</dbReference>
<evidence type="ECO:0000256" key="4">
    <source>
        <dbReference type="ARBA" id="ARBA00023125"/>
    </source>
</evidence>
<evidence type="ECO:0000256" key="1">
    <source>
        <dbReference type="ARBA" id="ARBA00004123"/>
    </source>
</evidence>
<protein>
    <recommendedName>
        <fullName evidence="8">DEK-C domain-containing protein</fullName>
    </recommendedName>
</protein>
<organism evidence="9 10">
    <name type="scientific">Trapa incisa</name>
    <dbReference type="NCBI Taxonomy" id="236973"/>
    <lineage>
        <taxon>Eukaryota</taxon>
        <taxon>Viridiplantae</taxon>
        <taxon>Streptophyta</taxon>
        <taxon>Embryophyta</taxon>
        <taxon>Tracheophyta</taxon>
        <taxon>Spermatophyta</taxon>
        <taxon>Magnoliopsida</taxon>
        <taxon>eudicotyledons</taxon>
        <taxon>Gunneridae</taxon>
        <taxon>Pentapetalae</taxon>
        <taxon>rosids</taxon>
        <taxon>malvids</taxon>
        <taxon>Myrtales</taxon>
        <taxon>Lythraceae</taxon>
        <taxon>Trapa</taxon>
    </lineage>
</organism>
<dbReference type="PROSITE" id="PS51998">
    <property type="entry name" value="DEK_C"/>
    <property type="match status" value="1"/>
</dbReference>
<evidence type="ECO:0000259" key="8">
    <source>
        <dbReference type="PROSITE" id="PS51998"/>
    </source>
</evidence>
<dbReference type="PANTHER" id="PTHR13215">
    <property type="entry name" value="RNA POLYMERASE II TRANSCRIPTIONAL COACTIVATOR"/>
    <property type="match status" value="1"/>
</dbReference>
<evidence type="ECO:0000256" key="5">
    <source>
        <dbReference type="ARBA" id="ARBA00023163"/>
    </source>
</evidence>
<dbReference type="InterPro" id="IPR009044">
    <property type="entry name" value="ssDNA-bd_transcriptional_reg"/>
</dbReference>
<keyword evidence="5" id="KW-0804">Transcription</keyword>
<dbReference type="SUPFAM" id="SSF54447">
    <property type="entry name" value="ssDNA-binding transcriptional regulator domain"/>
    <property type="match status" value="1"/>
</dbReference>
<dbReference type="Gene3D" id="2.30.31.10">
    <property type="entry name" value="Transcriptional Coactivator Pc4, Chain A"/>
    <property type="match status" value="1"/>
</dbReference>
<proteinExistence type="inferred from homology"/>
<feature type="compositionally biased region" description="Acidic residues" evidence="7">
    <location>
        <begin position="71"/>
        <end position="90"/>
    </location>
</feature>
<dbReference type="AlphaFoldDB" id="A0AAN7JRM2"/>
<sequence>MDPEIQQKIETVVRQVLEESDLDQMTEFKVRQEASNRLKMSLSQPNYKAFVRQVVEAFLQEQKAKENQQAVEEEEEEKKNDGDEDDDEGEGGGRGRRSDGEKKFTDDGDLIICQLGAKRKVTIQEFRGKSLVSIREYYNQGTKEMPSSKGISLTEEQWAVFRKNLPAIQAAIKKMESHLQ</sequence>
<dbReference type="InterPro" id="IPR014876">
    <property type="entry name" value="DEK_C"/>
</dbReference>
<feature type="compositionally biased region" description="Basic and acidic residues" evidence="7">
    <location>
        <begin position="91"/>
        <end position="103"/>
    </location>
</feature>
<gene>
    <name evidence="9" type="ORF">SAY87_021029</name>
</gene>
<accession>A0AAN7JRM2</accession>
<dbReference type="FunFam" id="2.30.31.10:FF:000011">
    <property type="entry name" value="RNA polymerase II transcriptional coactivator KELP"/>
    <property type="match status" value="1"/>
</dbReference>
<keyword evidence="10" id="KW-1185">Reference proteome</keyword>
<dbReference type="Proteomes" id="UP001345219">
    <property type="component" value="Chromosome 16"/>
</dbReference>
<keyword evidence="6" id="KW-0539">Nucleus</keyword>
<reference evidence="9 10" key="1">
    <citation type="journal article" date="2023" name="Hortic Res">
        <title>Pangenome of water caltrop reveals structural variations and asymmetric subgenome divergence after allopolyploidization.</title>
        <authorList>
            <person name="Zhang X."/>
            <person name="Chen Y."/>
            <person name="Wang L."/>
            <person name="Yuan Y."/>
            <person name="Fang M."/>
            <person name="Shi L."/>
            <person name="Lu R."/>
            <person name="Comes H.P."/>
            <person name="Ma Y."/>
            <person name="Chen Y."/>
            <person name="Huang G."/>
            <person name="Zhou Y."/>
            <person name="Zheng Z."/>
            <person name="Qiu Y."/>
        </authorList>
    </citation>
    <scope>NUCLEOTIDE SEQUENCE [LARGE SCALE GENOMIC DNA]</scope>
    <source>
        <tissue evidence="9">Roots</tissue>
    </source>
</reference>
<dbReference type="PIRSF" id="PIRSF038156">
    <property type="entry name" value="RNA_pol_II_KELP"/>
    <property type="match status" value="1"/>
</dbReference>
<comment type="caution">
    <text evidence="9">The sequence shown here is derived from an EMBL/GenBank/DDBJ whole genome shotgun (WGS) entry which is preliminary data.</text>
</comment>
<dbReference type="GO" id="GO:0060261">
    <property type="term" value="P:positive regulation of transcription initiation by RNA polymerase II"/>
    <property type="evidence" value="ECO:0007669"/>
    <property type="project" value="InterPro"/>
</dbReference>
<keyword evidence="4" id="KW-0238">DNA-binding</keyword>
<comment type="subcellular location">
    <subcellularLocation>
        <location evidence="1">Nucleus</location>
    </subcellularLocation>
</comment>
<dbReference type="InterPro" id="IPR003173">
    <property type="entry name" value="PC4_C"/>
</dbReference>
<feature type="domain" description="DEK-C" evidence="8">
    <location>
        <begin position="3"/>
        <end position="60"/>
    </location>
</feature>
<dbReference type="GO" id="GO:0005634">
    <property type="term" value="C:nucleus"/>
    <property type="evidence" value="ECO:0007669"/>
    <property type="project" value="UniProtKB-SubCell"/>
</dbReference>
<evidence type="ECO:0000256" key="6">
    <source>
        <dbReference type="ARBA" id="ARBA00023242"/>
    </source>
</evidence>
<evidence type="ECO:0000313" key="9">
    <source>
        <dbReference type="EMBL" id="KAK4752231.1"/>
    </source>
</evidence>
<keyword evidence="3" id="KW-0805">Transcription regulation</keyword>
<evidence type="ECO:0000256" key="2">
    <source>
        <dbReference type="ARBA" id="ARBA00009001"/>
    </source>
</evidence>
<dbReference type="InterPro" id="IPR045125">
    <property type="entry name" value="Sub1/Tcp4-like"/>
</dbReference>
<name>A0AAN7JRM2_9MYRT</name>
<dbReference type="Pfam" id="PF08766">
    <property type="entry name" value="DEK_C"/>
    <property type="match status" value="1"/>
</dbReference>
<feature type="region of interest" description="Disordered" evidence="7">
    <location>
        <begin position="62"/>
        <end position="103"/>
    </location>
</feature>
<comment type="similarity">
    <text evidence="2">Belongs to the transcriptional coactivator PC4 family.</text>
</comment>
<dbReference type="Pfam" id="PF02229">
    <property type="entry name" value="PC4"/>
    <property type="match status" value="1"/>
</dbReference>
<dbReference type="SUPFAM" id="SSF109715">
    <property type="entry name" value="DEK C-terminal domain"/>
    <property type="match status" value="1"/>
</dbReference>